<dbReference type="SMART" id="SM00796">
    <property type="entry name" value="AHS1"/>
    <property type="match status" value="1"/>
</dbReference>
<name>A0A1U9YVT4_9HYPH</name>
<dbReference type="Gene3D" id="2.40.100.10">
    <property type="entry name" value="Cyclophilin-like"/>
    <property type="match status" value="1"/>
</dbReference>
<evidence type="ECO:0000256" key="2">
    <source>
        <dbReference type="ARBA" id="ARBA00022801"/>
    </source>
</evidence>
<evidence type="ECO:0000313" key="5">
    <source>
        <dbReference type="EMBL" id="AQZ49482.1"/>
    </source>
</evidence>
<dbReference type="GO" id="GO:0005524">
    <property type="term" value="F:ATP binding"/>
    <property type="evidence" value="ECO:0007669"/>
    <property type="project" value="UniProtKB-KW"/>
</dbReference>
<protein>
    <submittedName>
        <fullName evidence="5">Sporulation inhibitor KipI</fullName>
    </submittedName>
</protein>
<gene>
    <name evidence="5" type="primary">kipI_1</name>
    <name evidence="5" type="ORF">Mame_00098</name>
</gene>
<accession>A0A1U9YVT4</accession>
<dbReference type="SUPFAM" id="SSF50891">
    <property type="entry name" value="Cyclophilin-like"/>
    <property type="match status" value="1"/>
</dbReference>
<dbReference type="Gene3D" id="3.30.1360.40">
    <property type="match status" value="1"/>
</dbReference>
<organism evidence="5 6">
    <name type="scientific">Martelella mediterranea DSM 17316</name>
    <dbReference type="NCBI Taxonomy" id="1122214"/>
    <lineage>
        <taxon>Bacteria</taxon>
        <taxon>Pseudomonadati</taxon>
        <taxon>Pseudomonadota</taxon>
        <taxon>Alphaproteobacteria</taxon>
        <taxon>Hyphomicrobiales</taxon>
        <taxon>Aurantimonadaceae</taxon>
        <taxon>Martelella</taxon>
    </lineage>
</organism>
<dbReference type="STRING" id="1122214.Mame_00098"/>
<dbReference type="KEGG" id="mmed:Mame_00098"/>
<dbReference type="PANTHER" id="PTHR34698">
    <property type="entry name" value="5-OXOPROLINASE SUBUNIT B"/>
    <property type="match status" value="1"/>
</dbReference>
<reference evidence="5 6" key="1">
    <citation type="submission" date="2017-03" db="EMBL/GenBank/DDBJ databases">
        <title>Foreign affairs: Plasmid Transfer between Roseobacters and Rhizobia.</title>
        <authorList>
            <person name="Bartling P."/>
            <person name="Bunk B."/>
            <person name="Overmann J."/>
            <person name="Brinkmann H."/>
            <person name="Petersen J."/>
        </authorList>
    </citation>
    <scope>NUCLEOTIDE SEQUENCE [LARGE SCALE GENOMIC DNA]</scope>
    <source>
        <strain evidence="5 6">MACL11</strain>
    </source>
</reference>
<dbReference type="Pfam" id="PF02682">
    <property type="entry name" value="CT_C_D"/>
    <property type="match status" value="1"/>
</dbReference>
<dbReference type="Proteomes" id="UP000191135">
    <property type="component" value="Chromosome"/>
</dbReference>
<dbReference type="PANTHER" id="PTHR34698:SF2">
    <property type="entry name" value="5-OXOPROLINASE SUBUNIT B"/>
    <property type="match status" value="1"/>
</dbReference>
<feature type="domain" description="Carboxyltransferase" evidence="4">
    <location>
        <begin position="2"/>
        <end position="203"/>
    </location>
</feature>
<dbReference type="InterPro" id="IPR003833">
    <property type="entry name" value="CT_C_D"/>
</dbReference>
<keyword evidence="2" id="KW-0378">Hydrolase</keyword>
<evidence type="ECO:0000256" key="3">
    <source>
        <dbReference type="ARBA" id="ARBA00022840"/>
    </source>
</evidence>
<dbReference type="eggNOG" id="COG2049">
    <property type="taxonomic scope" value="Bacteria"/>
</dbReference>
<dbReference type="InterPro" id="IPR010016">
    <property type="entry name" value="PxpB"/>
</dbReference>
<dbReference type="InterPro" id="IPR029000">
    <property type="entry name" value="Cyclophilin-like_dom_sf"/>
</dbReference>
<dbReference type="NCBIfam" id="TIGR00370">
    <property type="entry name" value="5-oxoprolinase subunit PxpB"/>
    <property type="match status" value="1"/>
</dbReference>
<dbReference type="EMBL" id="CP020330">
    <property type="protein sequence ID" value="AQZ49482.1"/>
    <property type="molecule type" value="Genomic_DNA"/>
</dbReference>
<keyword evidence="6" id="KW-1185">Reference proteome</keyword>
<proteinExistence type="predicted"/>
<evidence type="ECO:0000259" key="4">
    <source>
        <dbReference type="SMART" id="SM00796"/>
    </source>
</evidence>
<dbReference type="AlphaFoldDB" id="A0A1U9YVT4"/>
<keyword evidence="3" id="KW-0067">ATP-binding</keyword>
<keyword evidence="1" id="KW-0547">Nucleotide-binding</keyword>
<dbReference type="RefSeq" id="WP_026173247.1">
    <property type="nucleotide sequence ID" value="NZ_AQWH01000003.1"/>
</dbReference>
<evidence type="ECO:0000256" key="1">
    <source>
        <dbReference type="ARBA" id="ARBA00022741"/>
    </source>
</evidence>
<evidence type="ECO:0000313" key="6">
    <source>
        <dbReference type="Proteomes" id="UP000191135"/>
    </source>
</evidence>
<dbReference type="GO" id="GO:0016787">
    <property type="term" value="F:hydrolase activity"/>
    <property type="evidence" value="ECO:0007669"/>
    <property type="project" value="UniProtKB-KW"/>
</dbReference>
<sequence>MVTIKPAGDQAVTVEFADRIDAAVNARVIALADALKARPVEGIVETVPTYRSLLVYYDPGRIRGAQLMPLLHERVEHLTEGGENTARHFRVPVCYRGDDALDLADLAEIKNISPEELIALHTAADYRVYMIGFAPGFTYLGGLPEALHTPRLAVPRQKVAAGAVGIGGAQAAINSLSGPSGWRYIGRTPLRLFAPERAEPSFFRAGDMIRFFEIGADEMAALERRAASGEAIVESEAA</sequence>
<dbReference type="SUPFAM" id="SSF160467">
    <property type="entry name" value="PH0987 N-terminal domain-like"/>
    <property type="match status" value="1"/>
</dbReference>